<feature type="compositionally biased region" description="Acidic residues" evidence="1">
    <location>
        <begin position="549"/>
        <end position="560"/>
    </location>
</feature>
<reference evidence="4" key="1">
    <citation type="submission" date="2025-08" db="UniProtKB">
        <authorList>
            <consortium name="RefSeq"/>
        </authorList>
    </citation>
    <scope>IDENTIFICATION</scope>
    <source>
        <tissue evidence="4">Whole organism</tissue>
    </source>
</reference>
<evidence type="ECO:0000313" key="4">
    <source>
        <dbReference type="RefSeq" id="XP_018015266.2"/>
    </source>
</evidence>
<feature type="region of interest" description="Disordered" evidence="1">
    <location>
        <begin position="1"/>
        <end position="65"/>
    </location>
</feature>
<feature type="compositionally biased region" description="Polar residues" evidence="1">
    <location>
        <begin position="1356"/>
        <end position="1367"/>
    </location>
</feature>
<accession>A0A8B7NQ87</accession>
<gene>
    <name evidence="4" type="primary">LOC108672151</name>
</gene>
<dbReference type="GeneID" id="108672151"/>
<feature type="compositionally biased region" description="Low complexity" evidence="1">
    <location>
        <begin position="589"/>
        <end position="602"/>
    </location>
</feature>
<feature type="compositionally biased region" description="Acidic residues" evidence="1">
    <location>
        <begin position="1089"/>
        <end position="1100"/>
    </location>
</feature>
<evidence type="ECO:0000256" key="1">
    <source>
        <dbReference type="SAM" id="MobiDB-lite"/>
    </source>
</evidence>
<feature type="region of interest" description="Disordered" evidence="1">
    <location>
        <begin position="1415"/>
        <end position="1494"/>
    </location>
</feature>
<evidence type="ECO:0000313" key="3">
    <source>
        <dbReference type="Proteomes" id="UP000694843"/>
    </source>
</evidence>
<feature type="region of interest" description="Disordered" evidence="1">
    <location>
        <begin position="582"/>
        <end position="604"/>
    </location>
</feature>
<feature type="region of interest" description="Disordered" evidence="1">
    <location>
        <begin position="754"/>
        <end position="786"/>
    </location>
</feature>
<feature type="compositionally biased region" description="Basic and acidic residues" evidence="1">
    <location>
        <begin position="1065"/>
        <end position="1088"/>
    </location>
</feature>
<protein>
    <submittedName>
        <fullName evidence="4">Uncharacterized protein LOC108672151</fullName>
    </submittedName>
</protein>
<feature type="compositionally biased region" description="Low complexity" evidence="1">
    <location>
        <begin position="46"/>
        <end position="61"/>
    </location>
</feature>
<evidence type="ECO:0000259" key="2">
    <source>
        <dbReference type="Pfam" id="PF12736"/>
    </source>
</evidence>
<feature type="compositionally biased region" description="Polar residues" evidence="1">
    <location>
        <begin position="1"/>
        <end position="15"/>
    </location>
</feature>
<feature type="compositionally biased region" description="Low complexity" evidence="1">
    <location>
        <begin position="1467"/>
        <end position="1478"/>
    </location>
</feature>
<dbReference type="InterPro" id="IPR025946">
    <property type="entry name" value="CABIT_dom"/>
</dbReference>
<feature type="compositionally biased region" description="Polar residues" evidence="1">
    <location>
        <begin position="1025"/>
        <end position="1043"/>
    </location>
</feature>
<feature type="compositionally biased region" description="Low complexity" evidence="1">
    <location>
        <begin position="16"/>
        <end position="32"/>
    </location>
</feature>
<keyword evidence="3" id="KW-1185">Reference proteome</keyword>
<feature type="compositionally biased region" description="Low complexity" evidence="1">
    <location>
        <begin position="1446"/>
        <end position="1460"/>
    </location>
</feature>
<name>A0A8B7NQ87_HYAAZ</name>
<feature type="region of interest" description="Disordered" evidence="1">
    <location>
        <begin position="1025"/>
        <end position="1108"/>
    </location>
</feature>
<dbReference type="RefSeq" id="XP_018015266.2">
    <property type="nucleotide sequence ID" value="XM_018159777.2"/>
</dbReference>
<feature type="region of interest" description="Disordered" evidence="1">
    <location>
        <begin position="533"/>
        <end position="560"/>
    </location>
</feature>
<proteinExistence type="predicted"/>
<dbReference type="Pfam" id="PF12736">
    <property type="entry name" value="CABIT"/>
    <property type="match status" value="1"/>
</dbReference>
<organism evidence="3 4">
    <name type="scientific">Hyalella azteca</name>
    <name type="common">Amphipod</name>
    <dbReference type="NCBI Taxonomy" id="294128"/>
    <lineage>
        <taxon>Eukaryota</taxon>
        <taxon>Metazoa</taxon>
        <taxon>Ecdysozoa</taxon>
        <taxon>Arthropoda</taxon>
        <taxon>Crustacea</taxon>
        <taxon>Multicrustacea</taxon>
        <taxon>Malacostraca</taxon>
        <taxon>Eumalacostraca</taxon>
        <taxon>Peracarida</taxon>
        <taxon>Amphipoda</taxon>
        <taxon>Senticaudata</taxon>
        <taxon>Talitrida</taxon>
        <taxon>Talitroidea</taxon>
        <taxon>Hyalellidae</taxon>
        <taxon>Hyalella</taxon>
    </lineage>
</organism>
<dbReference type="OrthoDB" id="6076990at2759"/>
<dbReference type="Proteomes" id="UP000694843">
    <property type="component" value="Unplaced"/>
</dbReference>
<feature type="compositionally biased region" description="Acidic residues" evidence="1">
    <location>
        <begin position="1045"/>
        <end position="1064"/>
    </location>
</feature>
<feature type="compositionally biased region" description="Polar residues" evidence="1">
    <location>
        <begin position="33"/>
        <end position="45"/>
    </location>
</feature>
<feature type="domain" description="CABIT" evidence="2">
    <location>
        <begin position="106"/>
        <end position="297"/>
    </location>
</feature>
<dbReference type="KEGG" id="hazt:108672151"/>
<sequence>MTPTSTPIKSHSNSTFNPKSHSSFPPKSHSNSTHPLKSPSSSTLAHKSPSSSTLPHKSPSSQPYTPKALLQRYSLPLAVRLHAPTPTPSGVDPRRPLLLYRTSHTPKVRAESLRVATDGTYMSVGQPLVVPESYTGWFSVVQASGGSATAYTSIAEVISTRPAAFLTRYDLPAYIATREGTAKYHQGTVQGGEVLQLVAVVSYQREQFAQCLNYQHQMALVSVNAVGKFYHTADKNTRDTDKVYLLTHLLRAFQLPLTVKLVCGYMPRTPCAFTGILRLLRCQKESVVVACTMTSQAEATLMEMDLSSSFLLSPILDPLFPKSPIYLKTLSYCEDEATDWQRQIKVTHHVTDQRSRSLTRSFSDKFVDVPACRSMSAFSTLDRVKPRRSMFTQSVTDTSIGRLASKINKMKESRKRESISEKYRDNNGLGHSFEQIVCPNTKLFEKQRSLSKQNTFVQEINRKNRPLPDTSTKTTTTIINLKHSLNSLRRGKKIGSRPLPTPCELLVTPPDDSQPSLTTYKFIKTSKDGIEYCRVSDNSSPAPTSLGLEDSDMDDDGLDEDTENLYSEIEDLMSNKMDLDFSDEERDSASSSNGNSSNGYSSETKMTRKNRMFLNFKGTVSQDVAIKAEVHSRNRFDSPKSVAESEDDHYATITLNEDDDDSEQDIDKNRDSYIQNMNKANAFDDFQKQELKEAGAEDSVSIKGDWSDSLENVSALPNESKIQTFVDQKGAVREKYFTRQRSINIYETLEEAVENSKHNSSTNDSNQDSDDELIGDSSSPRERPLNEDLKKVIFHDIEDSAILTSNEPIDDSIADEEAETDLSPSLNTTITMVEDESRPGRTSISITEAPFEPSGNSTRTFRPVAKPSLGLTSACSIADLCNADEEEDYEIQMRGNTILIKVCDDSSVSRDTSFDTEMEKSNDDMKPNLKKCSSVSSINILLDDNEDFCTHSEHVRSEETCNEISYLNESCVSISIINRPENLTIAKLSSDIVEEMYGKAEEPYKSIGTLLPNNELRINTEENHFANTPTSEMDQKSLDSGNASDEVEDQEDSFDADSLADEECESPRIVKKYEGLSQDSREEIHEELNSDNEDTYDDTNPDNATESYDFTCPQDIEDDKEDGEEKIFSLTTLTSKYEISIMEPILEEDSYDSEANESFPNSPRRLVYQNMPLAINSDAEYVVDIKKFSAELNVDLLKTSDGFDSSPQCSNENQYENVDPPAQKATAADKLMKFETSLTGKCRSSLKSVEPLDLEHPFLLAEALSKDFPPTNNRMSRTLPRSLQTNSSFCYLEERTDLSLAPLYQNVTQPEEPSSSVYENVTPTPSLCSAALYANTPSPSDDNRTVTSFSYISLSPRSPTSQIQNNHLPGVPFLPSNHPSRVSADLPRDSLKSFYNSPFSLDGLKIEEDELYKTPSNMLTERPNIPITDPTPPTGTKTDASSRNLDGSSDSYDQSGSSYSTHHRKVSSLSSDSGCLSSDESEIPTKALQTDESP</sequence>
<feature type="compositionally biased region" description="Low complexity" evidence="1">
    <location>
        <begin position="1423"/>
        <end position="1439"/>
    </location>
</feature>
<feature type="region of interest" description="Disordered" evidence="1">
    <location>
        <begin position="1356"/>
        <end position="1385"/>
    </location>
</feature>